<evidence type="ECO:0000313" key="1">
    <source>
        <dbReference type="EMBL" id="NNH73748.1"/>
    </source>
</evidence>
<dbReference type="EMBL" id="JABELX010000011">
    <property type="protein sequence ID" value="NNH73748.1"/>
    <property type="molecule type" value="Genomic_DNA"/>
</dbReference>
<keyword evidence="2" id="KW-1185">Reference proteome</keyword>
<accession>A0A849C7N0</accession>
<sequence length="198" mass="21897">MNREPITPAWDLLCELRRVSNYDSGVLDSMTQHLSLTESVSLAAQLSRVAACLLARHPIVQERPPELDVGEIAEEITVTAQLSAVAVTQVFVRNVMHKWTYPSPGAAIERAAVDLVHELVLTDRPLAHPGNLLIRLRHLADRRVVIEAHAMTVTNPNRSESLITARVAAISRRCGEYVAFGHTVVWCELATTDSPNRI</sequence>
<comment type="caution">
    <text evidence="1">The sequence shown here is derived from an EMBL/GenBank/DDBJ whole genome shotgun (WGS) entry which is preliminary data.</text>
</comment>
<evidence type="ECO:0000313" key="2">
    <source>
        <dbReference type="Proteomes" id="UP000586827"/>
    </source>
</evidence>
<dbReference type="RefSeq" id="WP_067521967.1">
    <property type="nucleotide sequence ID" value="NZ_JABELX010000011.1"/>
</dbReference>
<dbReference type="AlphaFoldDB" id="A0A849C7N0"/>
<proteinExistence type="predicted"/>
<name>A0A849C7N0_9NOCA</name>
<dbReference type="Proteomes" id="UP000586827">
    <property type="component" value="Unassembled WGS sequence"/>
</dbReference>
<protein>
    <submittedName>
        <fullName evidence="1">Uncharacterized protein</fullName>
    </submittedName>
</protein>
<reference evidence="1 2" key="1">
    <citation type="submission" date="2020-05" db="EMBL/GenBank/DDBJ databases">
        <title>MicrobeNet Type strains.</title>
        <authorList>
            <person name="Nicholson A.C."/>
        </authorList>
    </citation>
    <scope>NUCLEOTIDE SEQUENCE [LARGE SCALE GENOMIC DNA]</scope>
    <source>
        <strain evidence="1 2">JCM 3224</strain>
    </source>
</reference>
<organism evidence="1 2">
    <name type="scientific">Nocardia uniformis</name>
    <dbReference type="NCBI Taxonomy" id="53432"/>
    <lineage>
        <taxon>Bacteria</taxon>
        <taxon>Bacillati</taxon>
        <taxon>Actinomycetota</taxon>
        <taxon>Actinomycetes</taxon>
        <taxon>Mycobacteriales</taxon>
        <taxon>Nocardiaceae</taxon>
        <taxon>Nocardia</taxon>
    </lineage>
</organism>
<gene>
    <name evidence="1" type="ORF">HLB23_28495</name>
</gene>